<feature type="active site" description="Phosphocysteine intermediate" evidence="10">
    <location>
        <position position="223"/>
    </location>
</feature>
<dbReference type="Proteomes" id="UP000655588">
    <property type="component" value="Unassembled WGS sequence"/>
</dbReference>
<dbReference type="InterPro" id="IPR000242">
    <property type="entry name" value="PTP_cat"/>
</dbReference>
<dbReference type="EC" id="3.1.3.48" evidence="4"/>
<evidence type="ECO:0000256" key="5">
    <source>
        <dbReference type="ARBA" id="ARBA00022553"/>
    </source>
</evidence>
<reference evidence="15" key="1">
    <citation type="submission" date="2019-11" db="EMBL/GenBank/DDBJ databases">
        <title>The nuclear and mitochondrial genomes of Frieseomelitta varia - a highly eusocial stingless bee (Meliponini) with a permanently sterile worker caste.</title>
        <authorList>
            <person name="Freitas F.C.P."/>
            <person name="Lourenco A.P."/>
            <person name="Nunes F.M.F."/>
            <person name="Paschoal A.R."/>
            <person name="Abreu F.C.P."/>
            <person name="Barbin F.O."/>
            <person name="Bataglia L."/>
            <person name="Cardoso-Junior C.A.M."/>
            <person name="Cervoni M.S."/>
            <person name="Silva S.R."/>
            <person name="Dalarmi F."/>
            <person name="Del Lama M.A."/>
            <person name="Depintor T.S."/>
            <person name="Ferreira K.M."/>
            <person name="Goria P.S."/>
            <person name="Jaskot M.C."/>
            <person name="Lago D.C."/>
            <person name="Luna-Lucena D."/>
            <person name="Moda L.M."/>
            <person name="Nascimento L."/>
            <person name="Pedrino M."/>
            <person name="Rabico F.O."/>
            <person name="Sanches F.C."/>
            <person name="Santos D.E."/>
            <person name="Santos C.G."/>
            <person name="Vieira J."/>
            <person name="Lopes T.F."/>
            <person name="Barchuk A.R."/>
            <person name="Hartfelder K."/>
            <person name="Simoes Z.L.P."/>
            <person name="Bitondi M.M.G."/>
            <person name="Pinheiro D.G."/>
        </authorList>
    </citation>
    <scope>NUCLEOTIDE SEQUENCE</scope>
    <source>
        <strain evidence="15">USP_RPSP 00005682</strain>
        <tissue evidence="15">Whole individual</tissue>
    </source>
</reference>
<dbReference type="AlphaFoldDB" id="A0A833R562"/>
<dbReference type="SMART" id="SM00404">
    <property type="entry name" value="PTPc_motif"/>
    <property type="match status" value="1"/>
</dbReference>
<feature type="compositionally biased region" description="Basic and acidic residues" evidence="12">
    <location>
        <begin position="429"/>
        <end position="443"/>
    </location>
</feature>
<dbReference type="InterPro" id="IPR051985">
    <property type="entry name" value="NR_tyrosine_phosphatase"/>
</dbReference>
<dbReference type="GO" id="GO:0048666">
    <property type="term" value="P:neuron development"/>
    <property type="evidence" value="ECO:0007669"/>
    <property type="project" value="UniProtKB-ARBA"/>
</dbReference>
<dbReference type="CDD" id="cd14545">
    <property type="entry name" value="PTPc-N1_2"/>
    <property type="match status" value="1"/>
</dbReference>
<evidence type="ECO:0000256" key="8">
    <source>
        <dbReference type="ARBA" id="ARBA00022912"/>
    </source>
</evidence>
<comment type="caution">
    <text evidence="15">The sequence shown here is derived from an EMBL/GenBank/DDBJ whole genome shotgun (WGS) entry which is preliminary data.</text>
</comment>
<feature type="compositionally biased region" description="Polar residues" evidence="12">
    <location>
        <begin position="399"/>
        <end position="423"/>
    </location>
</feature>
<protein>
    <recommendedName>
        <fullName evidence="4">protein-tyrosine-phosphatase</fullName>
        <ecNumber evidence="4">3.1.3.48</ecNumber>
    </recommendedName>
</protein>
<evidence type="ECO:0000256" key="7">
    <source>
        <dbReference type="ARBA" id="ARBA00022824"/>
    </source>
</evidence>
<dbReference type="EMBL" id="WNWW01000905">
    <property type="protein sequence ID" value="KAF3420964.1"/>
    <property type="molecule type" value="Genomic_DNA"/>
</dbReference>
<evidence type="ECO:0000259" key="13">
    <source>
        <dbReference type="PROSITE" id="PS50055"/>
    </source>
</evidence>
<dbReference type="PRINTS" id="PR00700">
    <property type="entry name" value="PRTYPHPHTASE"/>
</dbReference>
<dbReference type="GO" id="GO:0005783">
    <property type="term" value="C:endoplasmic reticulum"/>
    <property type="evidence" value="ECO:0007669"/>
    <property type="project" value="UniProtKB-SubCell"/>
</dbReference>
<feature type="binding site" evidence="11">
    <location>
        <position position="269"/>
    </location>
    <ligand>
        <name>substrate</name>
    </ligand>
</feature>
<feature type="region of interest" description="Disordered" evidence="12">
    <location>
        <begin position="399"/>
        <end position="443"/>
    </location>
</feature>
<dbReference type="Pfam" id="PF00102">
    <property type="entry name" value="Y_phosphatase"/>
    <property type="match status" value="1"/>
</dbReference>
<name>A0A833R562_9HYME</name>
<organism evidence="15 16">
    <name type="scientific">Frieseomelitta varia</name>
    <dbReference type="NCBI Taxonomy" id="561572"/>
    <lineage>
        <taxon>Eukaryota</taxon>
        <taxon>Metazoa</taxon>
        <taxon>Ecdysozoa</taxon>
        <taxon>Arthropoda</taxon>
        <taxon>Hexapoda</taxon>
        <taxon>Insecta</taxon>
        <taxon>Pterygota</taxon>
        <taxon>Neoptera</taxon>
        <taxon>Endopterygota</taxon>
        <taxon>Hymenoptera</taxon>
        <taxon>Apocrita</taxon>
        <taxon>Aculeata</taxon>
        <taxon>Apoidea</taxon>
        <taxon>Anthophila</taxon>
        <taxon>Apidae</taxon>
        <taxon>Frieseomelitta</taxon>
    </lineage>
</organism>
<evidence type="ECO:0000256" key="11">
    <source>
        <dbReference type="PIRSR" id="PIRSR000926-2"/>
    </source>
</evidence>
<dbReference type="SUPFAM" id="SSF52799">
    <property type="entry name" value="(Phosphotyrosine protein) phosphatases II"/>
    <property type="match status" value="1"/>
</dbReference>
<dbReference type="InterPro" id="IPR012265">
    <property type="entry name" value="Ptpn1/Ptpn2"/>
</dbReference>
<dbReference type="SMART" id="SM00194">
    <property type="entry name" value="PTPc"/>
    <property type="match status" value="1"/>
</dbReference>
<evidence type="ECO:0000256" key="9">
    <source>
        <dbReference type="ARBA" id="ARBA00023136"/>
    </source>
</evidence>
<dbReference type="InterPro" id="IPR016130">
    <property type="entry name" value="Tyr_Pase_AS"/>
</dbReference>
<dbReference type="InterPro" id="IPR029021">
    <property type="entry name" value="Prot-tyrosine_phosphatase-like"/>
</dbReference>
<evidence type="ECO:0000256" key="10">
    <source>
        <dbReference type="PIRSR" id="PIRSR000926-1"/>
    </source>
</evidence>
<comment type="similarity">
    <text evidence="3">Belongs to the protein-tyrosine phosphatase family. Non-receptor class 1 subfamily.</text>
</comment>
<evidence type="ECO:0000256" key="4">
    <source>
        <dbReference type="ARBA" id="ARBA00013064"/>
    </source>
</evidence>
<keyword evidence="16" id="KW-1185">Reference proteome</keyword>
<keyword evidence="6" id="KW-0378">Hydrolase</keyword>
<feature type="domain" description="Tyrosine specific protein phosphatases" evidence="14">
    <location>
        <begin position="197"/>
        <end position="275"/>
    </location>
</feature>
<feature type="region of interest" description="Disordered" evidence="12">
    <location>
        <begin position="318"/>
        <end position="378"/>
    </location>
</feature>
<proteinExistence type="inferred from homology"/>
<dbReference type="PANTHER" id="PTHR46047:SF3">
    <property type="entry name" value="TYROSINE-PROTEIN PHOSPHATASE NON-RECEPTOR TYPE 61F"/>
    <property type="match status" value="1"/>
</dbReference>
<evidence type="ECO:0000313" key="16">
    <source>
        <dbReference type="Proteomes" id="UP000655588"/>
    </source>
</evidence>
<dbReference type="PROSITE" id="PS50056">
    <property type="entry name" value="TYR_PHOSPHATASE_2"/>
    <property type="match status" value="1"/>
</dbReference>
<dbReference type="GO" id="GO:0046426">
    <property type="term" value="P:negative regulation of receptor signaling pathway via JAK-STAT"/>
    <property type="evidence" value="ECO:0007669"/>
    <property type="project" value="TreeGrafter"/>
</dbReference>
<feature type="binding site" evidence="11">
    <location>
        <position position="189"/>
    </location>
    <ligand>
        <name>substrate</name>
    </ligand>
</feature>
<dbReference type="GO" id="GO:0009653">
    <property type="term" value="P:anatomical structure morphogenesis"/>
    <property type="evidence" value="ECO:0007669"/>
    <property type="project" value="UniProtKB-ARBA"/>
</dbReference>
<accession>A0A833R562</accession>
<comment type="subcellular location">
    <subcellularLocation>
        <location evidence="2">Endomembrane system</location>
    </subcellularLocation>
    <subcellularLocation>
        <location evidence="1">Endoplasmic reticulum</location>
    </subcellularLocation>
</comment>
<dbReference type="Gene3D" id="3.90.190.10">
    <property type="entry name" value="Protein tyrosine phosphatase superfamily"/>
    <property type="match status" value="1"/>
</dbReference>
<dbReference type="InterPro" id="IPR003595">
    <property type="entry name" value="Tyr_Pase_cat"/>
</dbReference>
<dbReference type="GO" id="GO:0070373">
    <property type="term" value="P:negative regulation of ERK1 and ERK2 cascade"/>
    <property type="evidence" value="ECO:0007669"/>
    <property type="project" value="TreeGrafter"/>
</dbReference>
<feature type="compositionally biased region" description="Basic and acidic residues" evidence="12">
    <location>
        <begin position="357"/>
        <end position="370"/>
    </location>
</feature>
<evidence type="ECO:0000256" key="12">
    <source>
        <dbReference type="SAM" id="MobiDB-lite"/>
    </source>
</evidence>
<sequence>MLIIFVNTKLICNHIRNECSNFTYTCNESKKPQNKNLNRYRDVLPYDDSRIVLRRGPCDYINANLIQQKEQFTVDRAHRQYILTQGPLENTAGHFWLMVWEQNSKAVLMLNKIIEKNHVKCYQYWPLGDSTINTMMFPDVGINVTYISKTESSDYTTRILKYGNEELLTDLETKESREILHFHYTTWPDFGVPQSPTAFLQFLTDVRQSGALDQNVGPPVVHCSAGIGRSGTFCLVDTCLVLIEENGLNSVNVREILIEMRRHRMGLIQTPDQLRFSYAAIIEGAKQLPSNNVVTNTNSQWYNNINNEVVTNHYDVVSNISNPSNGEEDEPPPLPPPRGESLTRSMMADLTSNPITRNDELSRPPDKPLPREPSVSTEISISSQIIANSTVITNNLHEQNSDGVAVPNDNTSDGENSSKTISPPSSPDTKNEVRHRNKEKKERLAAQVREMKRRQKESEEWQKLKRSLFKPLTIGIGAAIVGGDY</sequence>
<evidence type="ECO:0000256" key="3">
    <source>
        <dbReference type="ARBA" id="ARBA00009701"/>
    </source>
</evidence>
<dbReference type="PIRSF" id="PIRSF000926">
    <property type="entry name" value="Tyr-Ptase_nr1"/>
    <property type="match status" value="1"/>
</dbReference>
<dbReference type="InterPro" id="IPR000387">
    <property type="entry name" value="Tyr_Pase_dom"/>
</dbReference>
<dbReference type="PANTHER" id="PTHR46047">
    <property type="entry name" value="TYROSINE-PROTEIN PHOSPHATASE NON-RECEPTOR TYPE 61F"/>
    <property type="match status" value="1"/>
</dbReference>
<feature type="binding site" evidence="11">
    <location>
        <begin position="223"/>
        <end position="229"/>
    </location>
    <ligand>
        <name>substrate</name>
    </ligand>
</feature>
<keyword evidence="8" id="KW-0904">Protein phosphatase</keyword>
<evidence type="ECO:0000256" key="1">
    <source>
        <dbReference type="ARBA" id="ARBA00004240"/>
    </source>
</evidence>
<dbReference type="GO" id="GO:0005634">
    <property type="term" value="C:nucleus"/>
    <property type="evidence" value="ECO:0007669"/>
    <property type="project" value="TreeGrafter"/>
</dbReference>
<dbReference type="PROSITE" id="PS50055">
    <property type="entry name" value="TYR_PHOSPHATASE_PTP"/>
    <property type="match status" value="1"/>
</dbReference>
<evidence type="ECO:0000259" key="14">
    <source>
        <dbReference type="PROSITE" id="PS50056"/>
    </source>
</evidence>
<evidence type="ECO:0000256" key="6">
    <source>
        <dbReference type="ARBA" id="ARBA00022801"/>
    </source>
</evidence>
<keyword evidence="9" id="KW-0472">Membrane</keyword>
<dbReference type="GO" id="GO:0019901">
    <property type="term" value="F:protein kinase binding"/>
    <property type="evidence" value="ECO:0007669"/>
    <property type="project" value="TreeGrafter"/>
</dbReference>
<feature type="domain" description="Tyrosine-protein phosphatase" evidence="13">
    <location>
        <begin position="25"/>
        <end position="284"/>
    </location>
</feature>
<keyword evidence="5" id="KW-0597">Phosphoprotein</keyword>
<evidence type="ECO:0000256" key="2">
    <source>
        <dbReference type="ARBA" id="ARBA00004308"/>
    </source>
</evidence>
<gene>
    <name evidence="15" type="ORF">E2986_13483</name>
</gene>
<dbReference type="GO" id="GO:0004726">
    <property type="term" value="F:non-membrane spanning protein tyrosine phosphatase activity"/>
    <property type="evidence" value="ECO:0007669"/>
    <property type="project" value="TreeGrafter"/>
</dbReference>
<dbReference type="PROSITE" id="PS00383">
    <property type="entry name" value="TYR_PHOSPHATASE_1"/>
    <property type="match status" value="1"/>
</dbReference>
<keyword evidence="7" id="KW-0256">Endoplasmic reticulum</keyword>
<evidence type="ECO:0000313" key="15">
    <source>
        <dbReference type="EMBL" id="KAF3420964.1"/>
    </source>
</evidence>